<dbReference type="CDD" id="cd06533">
    <property type="entry name" value="Glyco_transf_WecG_TagA"/>
    <property type="match status" value="1"/>
</dbReference>
<dbReference type="InterPro" id="IPR004629">
    <property type="entry name" value="WecG_TagA_CpsF"/>
</dbReference>
<dbReference type="SUPFAM" id="SSF53822">
    <property type="entry name" value="Periplasmic binding protein-like I"/>
    <property type="match status" value="1"/>
</dbReference>
<dbReference type="Proteomes" id="UP000647133">
    <property type="component" value="Unassembled WGS sequence"/>
</dbReference>
<reference evidence="3 4" key="1">
    <citation type="submission" date="2020-09" db="EMBL/GenBank/DDBJ databases">
        <title>Echinicola sp. CAU 1574 isolated from sand of Sido Beach.</title>
        <authorList>
            <person name="Kim W."/>
        </authorList>
    </citation>
    <scope>NUCLEOTIDE SEQUENCE [LARGE SCALE GENOMIC DNA]</scope>
    <source>
        <strain evidence="3 4">CAU 1574</strain>
    </source>
</reference>
<dbReference type="PANTHER" id="PTHR34136">
    <property type="match status" value="1"/>
</dbReference>
<protein>
    <submittedName>
        <fullName evidence="3">WecB/TagA/CpsF family glycosyltransferase</fullName>
    </submittedName>
</protein>
<evidence type="ECO:0000256" key="1">
    <source>
        <dbReference type="ARBA" id="ARBA00022676"/>
    </source>
</evidence>
<proteinExistence type="predicted"/>
<dbReference type="RefSeq" id="WP_192010937.1">
    <property type="nucleotide sequence ID" value="NZ_JACYTQ010000005.1"/>
</dbReference>
<evidence type="ECO:0000256" key="2">
    <source>
        <dbReference type="ARBA" id="ARBA00022679"/>
    </source>
</evidence>
<dbReference type="NCBIfam" id="TIGR00696">
    <property type="entry name" value="wecG_tagA_cpsF"/>
    <property type="match status" value="1"/>
</dbReference>
<dbReference type="PANTHER" id="PTHR34136:SF1">
    <property type="entry name" value="UDP-N-ACETYL-D-MANNOSAMINURONIC ACID TRANSFERASE"/>
    <property type="match status" value="1"/>
</dbReference>
<evidence type="ECO:0000313" key="4">
    <source>
        <dbReference type="Proteomes" id="UP000647133"/>
    </source>
</evidence>
<dbReference type="InterPro" id="IPR028082">
    <property type="entry name" value="Peripla_BP_I"/>
</dbReference>
<gene>
    <name evidence="3" type="ORF">IFO69_14960</name>
</gene>
<name>A0ABR9AQ53_9BACT</name>
<keyword evidence="2" id="KW-0808">Transferase</keyword>
<dbReference type="EMBL" id="JACYTQ010000005">
    <property type="protein sequence ID" value="MBD8490055.1"/>
    <property type="molecule type" value="Genomic_DNA"/>
</dbReference>
<keyword evidence="4" id="KW-1185">Reference proteome</keyword>
<organism evidence="3 4">
    <name type="scientific">Echinicola arenosa</name>
    <dbReference type="NCBI Taxonomy" id="2774144"/>
    <lineage>
        <taxon>Bacteria</taxon>
        <taxon>Pseudomonadati</taxon>
        <taxon>Bacteroidota</taxon>
        <taxon>Cytophagia</taxon>
        <taxon>Cytophagales</taxon>
        <taxon>Cyclobacteriaceae</taxon>
        <taxon>Echinicola</taxon>
    </lineage>
</organism>
<keyword evidence="1" id="KW-0328">Glycosyltransferase</keyword>
<dbReference type="Pfam" id="PF03808">
    <property type="entry name" value="Glyco_tran_WecG"/>
    <property type="match status" value="1"/>
</dbReference>
<sequence>MDFININGLRLFAPRSREEVIQQAFEKKKILVAVNAEKILMTDNDFLQLMSSNIGYPDGFGAVALLKKYGFAQAIKIPGVELWLDIIKRHHKDKSFYLIGAKEEVINKTVSGLKKEFNGINIVGYRNGYMQADDVRALKNDIKNKKPDVIFVAMGSPRQENLMKALQSIHPAVYLGLGGSFDVYTGKVKRAPKWWIDNNLEWAFRLISQPKRIRRQIHLVKIIPLLFFGKVKYKENLNGKPKFVIVR</sequence>
<comment type="caution">
    <text evidence="3">The sequence shown here is derived from an EMBL/GenBank/DDBJ whole genome shotgun (WGS) entry which is preliminary data.</text>
</comment>
<dbReference type="Gene3D" id="3.40.50.2300">
    <property type="match status" value="1"/>
</dbReference>
<evidence type="ECO:0000313" key="3">
    <source>
        <dbReference type="EMBL" id="MBD8490055.1"/>
    </source>
</evidence>
<accession>A0ABR9AQ53</accession>